<dbReference type="EMBL" id="JACRTF010000001">
    <property type="protein sequence ID" value="MBC8591859.1"/>
    <property type="molecule type" value="Genomic_DNA"/>
</dbReference>
<evidence type="ECO:0000256" key="1">
    <source>
        <dbReference type="ARBA" id="ARBA00007637"/>
    </source>
</evidence>
<dbReference type="AlphaFoldDB" id="A0A926F4J1"/>
<dbReference type="SUPFAM" id="SSF51735">
    <property type="entry name" value="NAD(P)-binding Rossmann-fold domains"/>
    <property type="match status" value="1"/>
</dbReference>
<dbReference type="Proteomes" id="UP000651085">
    <property type="component" value="Unassembled WGS sequence"/>
</dbReference>
<protein>
    <submittedName>
        <fullName evidence="3">NAD(P)-dependent oxidoreductase</fullName>
    </submittedName>
</protein>
<proteinExistence type="inferred from homology"/>
<accession>A0A926F4J1</accession>
<reference evidence="3" key="1">
    <citation type="submission" date="2020-08" db="EMBL/GenBank/DDBJ databases">
        <title>Genome public.</title>
        <authorList>
            <person name="Liu C."/>
            <person name="Sun Q."/>
        </authorList>
    </citation>
    <scope>NUCLEOTIDE SEQUENCE</scope>
    <source>
        <strain evidence="3">N12</strain>
    </source>
</reference>
<comment type="caution">
    <text evidence="3">The sequence shown here is derived from an EMBL/GenBank/DDBJ whole genome shotgun (WGS) entry which is preliminary data.</text>
</comment>
<evidence type="ECO:0000313" key="4">
    <source>
        <dbReference type="EMBL" id="MBC8591859.1"/>
    </source>
</evidence>
<dbReference type="InterPro" id="IPR036291">
    <property type="entry name" value="NAD(P)-bd_dom_sf"/>
</dbReference>
<gene>
    <name evidence="3" type="ORF">H8744_00575</name>
    <name evidence="4" type="ORF">H8744_01115</name>
</gene>
<evidence type="ECO:0000313" key="5">
    <source>
        <dbReference type="Proteomes" id="UP000651085"/>
    </source>
</evidence>
<dbReference type="RefSeq" id="WP_262432976.1">
    <property type="nucleotide sequence ID" value="NZ_JACRTF010000001.1"/>
</dbReference>
<name>A0A926F4J1_9BACT</name>
<comment type="similarity">
    <text evidence="1">Belongs to the NAD(P)-dependent epimerase/dehydratase family.</text>
</comment>
<keyword evidence="5" id="KW-1185">Reference proteome</keyword>
<dbReference type="Gene3D" id="3.40.50.720">
    <property type="entry name" value="NAD(P)-binding Rossmann-like Domain"/>
    <property type="match status" value="1"/>
</dbReference>
<organism evidence="3 5">
    <name type="scientific">Jilunia laotingensis</name>
    <dbReference type="NCBI Taxonomy" id="2763675"/>
    <lineage>
        <taxon>Bacteria</taxon>
        <taxon>Pseudomonadati</taxon>
        <taxon>Bacteroidota</taxon>
        <taxon>Bacteroidia</taxon>
        <taxon>Bacteroidales</taxon>
        <taxon>Bacteroidaceae</taxon>
        <taxon>Jilunia</taxon>
    </lineage>
</organism>
<dbReference type="PANTHER" id="PTHR43000">
    <property type="entry name" value="DTDP-D-GLUCOSE 4,6-DEHYDRATASE-RELATED"/>
    <property type="match status" value="1"/>
</dbReference>
<evidence type="ECO:0000259" key="2">
    <source>
        <dbReference type="Pfam" id="PF01370"/>
    </source>
</evidence>
<sequence length="334" mass="38244">MMKTILVFGATGTLGAYVSVHFHKLGYRVLAVGHRKSDNGFFADYNIPYYSVDISKAEDFKKLPAEGINLVAHFAGALPASMRGYDGSLYIDTVIKGTYNILEFMRMNHIPKIIFPQSLFDVSYLFGSKIPIPADSEMKAPMDGDHAMYVIAKIAAVQMIEHYYKVHGIKRFILRLSRVYVYHPNPYTFTNGEKVMVSDRFFMQRAESGEPIVIWGDPERLLETCCVEDFLQIVEKCAESRLDGGLYNIGSGGSTLDERIHAIVDVFSDPDNKPVVTYDPDKRSAMQFVLDISKTKSELGYEPRYSWKDYCKWFMNERRLQRFAKLWGTEEDYK</sequence>
<dbReference type="EMBL" id="JACRTF010000001">
    <property type="protein sequence ID" value="MBC8591754.1"/>
    <property type="molecule type" value="Genomic_DNA"/>
</dbReference>
<dbReference type="InterPro" id="IPR001509">
    <property type="entry name" value="Epimerase_deHydtase"/>
</dbReference>
<evidence type="ECO:0000313" key="3">
    <source>
        <dbReference type="EMBL" id="MBC8591754.1"/>
    </source>
</evidence>
<feature type="domain" description="NAD-dependent epimerase/dehydratase" evidence="2">
    <location>
        <begin position="5"/>
        <end position="250"/>
    </location>
</feature>
<dbReference type="Pfam" id="PF01370">
    <property type="entry name" value="Epimerase"/>
    <property type="match status" value="1"/>
</dbReference>